<sequence>MKQLATYICITMACLPASGQTLVDSLKNKLANHSSADTIRVSLLLDMADALVWNSPQEALTYVNQATQLTDELGWQRGKAYALRQEGLIYYEQSDPVRAMDRFHEALKVAEPMQDRSFEASLYNNIANIYSDLKHYDKALDHYNRLLTVSKELHDTAQTVIASVNIASVYIEQQQLSLGIANLTEALPLARAIGNQRFEMAIENNLGRALAKQGDDELALEHFNTCLHLAGQLGSDGIKANVLNSIGEILINRRQYAEAESRSKEALALAEKVGALEWQANAWQTLSKIHERQNRPSEALHAYKQFITIRDSALNDEKKTEIARNEMQFALEKQEALAASEMGRQRAITYAIIGIALVALGALMAGWRFYKHKRDSDERKKIAEFEALVADTEMKALRAQMNPHFIFNALNAIGNSIADKDFTTAGDYLNRFAKLIRQILENSEHKEIPLATDLAVLEGYIQLEAMRLCGKFTYAVDIAGDIDPENTLVPPLILQPLIENSIWHGILPKKDTGHIGIRVQKDGDSLCYIVEDNGVGRAPVNGQTNTSKRSMGIALTKARIAIAGTHQNKSSAILFDDLPNGLAVTVKLPLSLQF</sequence>
<dbReference type="Pfam" id="PF14938">
    <property type="entry name" value="SNAP"/>
    <property type="match status" value="1"/>
</dbReference>
<evidence type="ECO:0000313" key="4">
    <source>
        <dbReference type="EMBL" id="GGC49456.1"/>
    </source>
</evidence>
<keyword evidence="2" id="KW-0812">Transmembrane</keyword>
<dbReference type="Gene3D" id="3.30.565.10">
    <property type="entry name" value="Histidine kinase-like ATPase, C-terminal domain"/>
    <property type="match status" value="1"/>
</dbReference>
<dbReference type="InterPro" id="IPR050640">
    <property type="entry name" value="Bact_2-comp_sensor_kinase"/>
</dbReference>
<gene>
    <name evidence="4" type="ORF">GCM10011386_47160</name>
</gene>
<dbReference type="RefSeq" id="WP_188753950.1">
    <property type="nucleotide sequence ID" value="NZ_BMIK01000034.1"/>
</dbReference>
<keyword evidence="1" id="KW-0802">TPR repeat</keyword>
<dbReference type="Pfam" id="PF13424">
    <property type="entry name" value="TPR_12"/>
    <property type="match status" value="2"/>
</dbReference>
<proteinExistence type="predicted"/>
<dbReference type="InterPro" id="IPR011990">
    <property type="entry name" value="TPR-like_helical_dom_sf"/>
</dbReference>
<evidence type="ECO:0000256" key="2">
    <source>
        <dbReference type="SAM" id="Phobius"/>
    </source>
</evidence>
<dbReference type="PANTHER" id="PTHR34220">
    <property type="entry name" value="SENSOR HISTIDINE KINASE YPDA"/>
    <property type="match status" value="1"/>
</dbReference>
<evidence type="ECO:0000256" key="1">
    <source>
        <dbReference type="PROSITE-ProRule" id="PRU00339"/>
    </source>
</evidence>
<accession>A0ABQ1MYC4</accession>
<dbReference type="SMART" id="SM00028">
    <property type="entry name" value="TPR"/>
    <property type="match status" value="6"/>
</dbReference>
<dbReference type="EMBL" id="BMIK01000034">
    <property type="protein sequence ID" value="GGC49456.1"/>
    <property type="molecule type" value="Genomic_DNA"/>
</dbReference>
<feature type="repeat" description="TPR" evidence="1">
    <location>
        <begin position="120"/>
        <end position="153"/>
    </location>
</feature>
<reference evidence="5" key="1">
    <citation type="journal article" date="2019" name="Int. J. Syst. Evol. Microbiol.">
        <title>The Global Catalogue of Microorganisms (GCM) 10K type strain sequencing project: providing services to taxonomists for standard genome sequencing and annotation.</title>
        <authorList>
            <consortium name="The Broad Institute Genomics Platform"/>
            <consortium name="The Broad Institute Genome Sequencing Center for Infectious Disease"/>
            <person name="Wu L."/>
            <person name="Ma J."/>
        </authorList>
    </citation>
    <scope>NUCLEOTIDE SEQUENCE [LARGE SCALE GENOMIC DNA]</scope>
    <source>
        <strain evidence="5">CGMCC 1.15342</strain>
    </source>
</reference>
<dbReference type="PANTHER" id="PTHR34220:SF7">
    <property type="entry name" value="SENSOR HISTIDINE KINASE YPDA"/>
    <property type="match status" value="1"/>
</dbReference>
<keyword evidence="2" id="KW-1133">Transmembrane helix</keyword>
<dbReference type="InterPro" id="IPR036890">
    <property type="entry name" value="HATPase_C_sf"/>
</dbReference>
<organism evidence="4 5">
    <name type="scientific">Parapedobacter defluvii</name>
    <dbReference type="NCBI Taxonomy" id="2045106"/>
    <lineage>
        <taxon>Bacteria</taxon>
        <taxon>Pseudomonadati</taxon>
        <taxon>Bacteroidota</taxon>
        <taxon>Sphingobacteriia</taxon>
        <taxon>Sphingobacteriales</taxon>
        <taxon>Sphingobacteriaceae</taxon>
        <taxon>Parapedobacter</taxon>
    </lineage>
</organism>
<dbReference type="InterPro" id="IPR010559">
    <property type="entry name" value="Sig_transdc_His_kin_internal"/>
</dbReference>
<feature type="repeat" description="TPR" evidence="1">
    <location>
        <begin position="80"/>
        <end position="113"/>
    </location>
</feature>
<dbReference type="PROSITE" id="PS50005">
    <property type="entry name" value="TPR"/>
    <property type="match status" value="2"/>
</dbReference>
<dbReference type="SUPFAM" id="SSF48452">
    <property type="entry name" value="TPR-like"/>
    <property type="match status" value="2"/>
</dbReference>
<dbReference type="Pfam" id="PF06580">
    <property type="entry name" value="His_kinase"/>
    <property type="match status" value="1"/>
</dbReference>
<feature type="domain" description="Signal transduction histidine kinase internal region" evidence="3">
    <location>
        <begin position="393"/>
        <end position="469"/>
    </location>
</feature>
<dbReference type="InterPro" id="IPR019734">
    <property type="entry name" value="TPR_rpt"/>
</dbReference>
<keyword evidence="2" id="KW-0472">Membrane</keyword>
<dbReference type="Proteomes" id="UP000597338">
    <property type="component" value="Unassembled WGS sequence"/>
</dbReference>
<evidence type="ECO:0000259" key="3">
    <source>
        <dbReference type="Pfam" id="PF06580"/>
    </source>
</evidence>
<evidence type="ECO:0000313" key="5">
    <source>
        <dbReference type="Proteomes" id="UP000597338"/>
    </source>
</evidence>
<dbReference type="SUPFAM" id="SSF55874">
    <property type="entry name" value="ATPase domain of HSP90 chaperone/DNA topoisomerase II/histidine kinase"/>
    <property type="match status" value="1"/>
</dbReference>
<dbReference type="Gene3D" id="1.25.40.10">
    <property type="entry name" value="Tetratricopeptide repeat domain"/>
    <property type="match status" value="2"/>
</dbReference>
<keyword evidence="5" id="KW-1185">Reference proteome</keyword>
<name>A0ABQ1MYC4_9SPHI</name>
<comment type="caution">
    <text evidence="4">The sequence shown here is derived from an EMBL/GenBank/DDBJ whole genome shotgun (WGS) entry which is preliminary data.</text>
</comment>
<protein>
    <recommendedName>
        <fullName evidence="3">Signal transduction histidine kinase internal region domain-containing protein</fullName>
    </recommendedName>
</protein>
<feature type="transmembrane region" description="Helical" evidence="2">
    <location>
        <begin position="347"/>
        <end position="370"/>
    </location>
</feature>